<feature type="transmembrane region" description="Helical" evidence="1">
    <location>
        <begin position="16"/>
        <end position="39"/>
    </location>
</feature>
<reference evidence="2 3" key="1">
    <citation type="journal article" date="2020" name="Nature">
        <title>Bacterial chemolithoautotrophy via manganese oxidation.</title>
        <authorList>
            <person name="Yu H."/>
            <person name="Leadbetter J.R."/>
        </authorList>
    </citation>
    <scope>NUCLEOTIDE SEQUENCE [LARGE SCALE GENOMIC DNA]</scope>
    <source>
        <strain evidence="2 3">Mn-1</strain>
    </source>
</reference>
<organism evidence="2 3">
    <name type="scientific">Candidatus Manganitrophus noduliformans</name>
    <dbReference type="NCBI Taxonomy" id="2606439"/>
    <lineage>
        <taxon>Bacteria</taxon>
        <taxon>Pseudomonadati</taxon>
        <taxon>Nitrospirota</taxon>
        <taxon>Nitrospiria</taxon>
        <taxon>Candidatus Troglogloeales</taxon>
        <taxon>Candidatus Manganitrophaceae</taxon>
        <taxon>Candidatus Manganitrophus</taxon>
    </lineage>
</organism>
<keyword evidence="1" id="KW-0472">Membrane</keyword>
<comment type="caution">
    <text evidence="2">The sequence shown here is derived from an EMBL/GenBank/DDBJ whole genome shotgun (WGS) entry which is preliminary data.</text>
</comment>
<feature type="transmembrane region" description="Helical" evidence="1">
    <location>
        <begin position="54"/>
        <end position="74"/>
    </location>
</feature>
<dbReference type="Pfam" id="PF07386">
    <property type="entry name" value="DUF1499"/>
    <property type="match status" value="1"/>
</dbReference>
<sequence>MAEPTETPSDKRPTGWAFAAQIGISIAVLSALMAIGAGFGSRFELWHFRTGFSFLQWGAMGGAAAAIVSLIALIGLWRSAGSRRQIVLALLGFTIGITIFAIPVQWMMTARRVPPIHDITTDTENPPEFVAILKIREGAPNPAEYGGPEIAAQQKEGYPELGPIVLPVPPDQAFDRAVAAARSMEWQIVDANREEGRIEGTDTTFWFGFKDDVVIRITPADQGSRIDVRSVSRVGRSDVGTNARRIENYLKKLEKS</sequence>
<keyword evidence="1" id="KW-1133">Transmembrane helix</keyword>
<evidence type="ECO:0000256" key="1">
    <source>
        <dbReference type="SAM" id="Phobius"/>
    </source>
</evidence>
<evidence type="ECO:0000313" key="3">
    <source>
        <dbReference type="Proteomes" id="UP000534783"/>
    </source>
</evidence>
<accession>A0A7X6DRA7</accession>
<feature type="transmembrane region" description="Helical" evidence="1">
    <location>
        <begin position="86"/>
        <end position="108"/>
    </location>
</feature>
<dbReference type="InterPro" id="IPR010865">
    <property type="entry name" value="DUF1499"/>
</dbReference>
<proteinExistence type="predicted"/>
<name>A0A7X6DRA7_9BACT</name>
<gene>
    <name evidence="2" type="ORF">MNODULE_14565</name>
</gene>
<dbReference type="RefSeq" id="WP_168061212.1">
    <property type="nucleotide sequence ID" value="NZ_VTOW01000003.1"/>
</dbReference>
<dbReference type="Proteomes" id="UP000534783">
    <property type="component" value="Unassembled WGS sequence"/>
</dbReference>
<protein>
    <submittedName>
        <fullName evidence="2">DUF1499 domain-containing protein</fullName>
    </submittedName>
</protein>
<dbReference type="EMBL" id="VTOW01000003">
    <property type="protein sequence ID" value="NKE71968.1"/>
    <property type="molecule type" value="Genomic_DNA"/>
</dbReference>
<evidence type="ECO:0000313" key="2">
    <source>
        <dbReference type="EMBL" id="NKE71968.1"/>
    </source>
</evidence>
<keyword evidence="3" id="KW-1185">Reference proteome</keyword>
<keyword evidence="1" id="KW-0812">Transmembrane</keyword>
<dbReference type="AlphaFoldDB" id="A0A7X6DRA7"/>